<protein>
    <submittedName>
        <fullName evidence="6">TetR family transcriptional regulator</fullName>
    </submittedName>
</protein>
<dbReference type="InterPro" id="IPR050109">
    <property type="entry name" value="HTH-type_TetR-like_transc_reg"/>
</dbReference>
<evidence type="ECO:0000256" key="1">
    <source>
        <dbReference type="ARBA" id="ARBA00023054"/>
    </source>
</evidence>
<dbReference type="Gene3D" id="1.10.10.60">
    <property type="entry name" value="Homeodomain-like"/>
    <property type="match status" value="1"/>
</dbReference>
<evidence type="ECO:0000256" key="2">
    <source>
        <dbReference type="ARBA" id="ARBA00023125"/>
    </source>
</evidence>
<dbReference type="PROSITE" id="PS50977">
    <property type="entry name" value="HTH_TETR_2"/>
    <property type="match status" value="1"/>
</dbReference>
<dbReference type="GO" id="GO:0003700">
    <property type="term" value="F:DNA-binding transcription factor activity"/>
    <property type="evidence" value="ECO:0007669"/>
    <property type="project" value="TreeGrafter"/>
</dbReference>
<feature type="DNA-binding region" description="H-T-H motif" evidence="3">
    <location>
        <begin position="64"/>
        <end position="83"/>
    </location>
</feature>
<sequence length="243" mass="26255">MPASRPLPAPPPASADNGATGRPEAPKRRGRPARSSDSGASTRRSELIAIAARNFRAKGFDATTTRDIASESGMQSGSPFYHFKSKGDLLFAVMEEGMQSALEGQQQALAALAQPASAEQRVHTLALHHLRVLLAPGNDFIAVMLYEQRALSDDERQRINALKHRYEEAWAQALQELATQGRLRAPASLVRLMFFGALHGTLTWYDPDQALSLPDLAAQFSAVFVDPEGAGAPAASRAARKRN</sequence>
<dbReference type="InterPro" id="IPR009057">
    <property type="entry name" value="Homeodomain-like_sf"/>
</dbReference>
<dbReference type="SUPFAM" id="SSF48498">
    <property type="entry name" value="Tetracyclin repressor-like, C-terminal domain"/>
    <property type="match status" value="1"/>
</dbReference>
<name>A0A2R3QBQ2_9BURK</name>
<accession>A0A2R3QBQ2</accession>
<dbReference type="Pfam" id="PF17932">
    <property type="entry name" value="TetR_C_24"/>
    <property type="match status" value="1"/>
</dbReference>
<evidence type="ECO:0000256" key="4">
    <source>
        <dbReference type="SAM" id="MobiDB-lite"/>
    </source>
</evidence>
<dbReference type="PANTHER" id="PTHR30055:SF183">
    <property type="entry name" value="NUCLEOID OCCLUSION FACTOR SLMA"/>
    <property type="match status" value="1"/>
</dbReference>
<reference evidence="6 7" key="1">
    <citation type="submission" date="2018-03" db="EMBL/GenBank/DDBJ databases">
        <title>Genome sequencing of Melaminivora sp.</title>
        <authorList>
            <person name="Kim S.-J."/>
            <person name="Heo J."/>
            <person name="Ahn J.-H."/>
            <person name="Kwon S.-W."/>
        </authorList>
    </citation>
    <scope>NUCLEOTIDE SEQUENCE [LARGE SCALE GENOMIC DNA]</scope>
    <source>
        <strain evidence="6 7">SC2-9</strain>
    </source>
</reference>
<gene>
    <name evidence="6" type="ORF">C6568_08055</name>
</gene>
<evidence type="ECO:0000313" key="6">
    <source>
        <dbReference type="EMBL" id="AVO49218.1"/>
    </source>
</evidence>
<feature type="region of interest" description="Disordered" evidence="4">
    <location>
        <begin position="1"/>
        <end position="43"/>
    </location>
</feature>
<feature type="domain" description="HTH tetR-type" evidence="5">
    <location>
        <begin position="41"/>
        <end position="101"/>
    </location>
</feature>
<dbReference type="EMBL" id="CP027667">
    <property type="protein sequence ID" value="AVO49218.1"/>
    <property type="molecule type" value="Genomic_DNA"/>
</dbReference>
<dbReference type="GO" id="GO:0000976">
    <property type="term" value="F:transcription cis-regulatory region binding"/>
    <property type="evidence" value="ECO:0007669"/>
    <property type="project" value="TreeGrafter"/>
</dbReference>
<dbReference type="AlphaFoldDB" id="A0A2R3QBQ2"/>
<dbReference type="Pfam" id="PF00440">
    <property type="entry name" value="TetR_N"/>
    <property type="match status" value="1"/>
</dbReference>
<dbReference type="SUPFAM" id="SSF46689">
    <property type="entry name" value="Homeodomain-like"/>
    <property type="match status" value="1"/>
</dbReference>
<dbReference type="OrthoDB" id="9798857at2"/>
<evidence type="ECO:0000259" key="5">
    <source>
        <dbReference type="PROSITE" id="PS50977"/>
    </source>
</evidence>
<dbReference type="InterPro" id="IPR001647">
    <property type="entry name" value="HTH_TetR"/>
</dbReference>
<proteinExistence type="predicted"/>
<dbReference type="PRINTS" id="PR00455">
    <property type="entry name" value="HTHTETR"/>
</dbReference>
<dbReference type="RefSeq" id="WP_106683651.1">
    <property type="nucleotide sequence ID" value="NZ_CP027667.1"/>
</dbReference>
<dbReference type="KEGG" id="mela:C6568_08055"/>
<dbReference type="PANTHER" id="PTHR30055">
    <property type="entry name" value="HTH-TYPE TRANSCRIPTIONAL REGULATOR RUTR"/>
    <property type="match status" value="1"/>
</dbReference>
<feature type="compositionally biased region" description="Pro residues" evidence="4">
    <location>
        <begin position="1"/>
        <end position="13"/>
    </location>
</feature>
<keyword evidence="7" id="KW-1185">Reference proteome</keyword>
<organism evidence="6 7">
    <name type="scientific">Melaminivora suipulveris</name>
    <dbReference type="NCBI Taxonomy" id="2109913"/>
    <lineage>
        <taxon>Bacteria</taxon>
        <taxon>Pseudomonadati</taxon>
        <taxon>Pseudomonadota</taxon>
        <taxon>Betaproteobacteria</taxon>
        <taxon>Burkholderiales</taxon>
        <taxon>Comamonadaceae</taxon>
        <taxon>Melaminivora</taxon>
    </lineage>
</organism>
<dbReference type="InterPro" id="IPR036271">
    <property type="entry name" value="Tet_transcr_reg_TetR-rel_C_sf"/>
</dbReference>
<keyword evidence="1" id="KW-0175">Coiled coil</keyword>
<keyword evidence="2 3" id="KW-0238">DNA-binding</keyword>
<dbReference type="InterPro" id="IPR041490">
    <property type="entry name" value="KstR2_TetR_C"/>
</dbReference>
<dbReference type="Gene3D" id="1.10.357.10">
    <property type="entry name" value="Tetracycline Repressor, domain 2"/>
    <property type="match status" value="1"/>
</dbReference>
<evidence type="ECO:0000256" key="3">
    <source>
        <dbReference type="PROSITE-ProRule" id="PRU00335"/>
    </source>
</evidence>
<dbReference type="Proteomes" id="UP000237925">
    <property type="component" value="Chromosome"/>
</dbReference>
<evidence type="ECO:0000313" key="7">
    <source>
        <dbReference type="Proteomes" id="UP000237925"/>
    </source>
</evidence>